<feature type="coiled-coil region" evidence="6">
    <location>
        <begin position="330"/>
        <end position="403"/>
    </location>
</feature>
<dbReference type="Gene3D" id="1.10.510.10">
    <property type="entry name" value="Transferase(Phosphotransferase) domain 1"/>
    <property type="match status" value="1"/>
</dbReference>
<dbReference type="InterPro" id="IPR008271">
    <property type="entry name" value="Ser/Thr_kinase_AS"/>
</dbReference>
<dbReference type="EMBL" id="JAPFFF010000003">
    <property type="protein sequence ID" value="KAK8895482.1"/>
    <property type="molecule type" value="Genomic_DNA"/>
</dbReference>
<accession>A0ABR2KX39</accession>
<evidence type="ECO:0000259" key="7">
    <source>
        <dbReference type="PROSITE" id="PS50011"/>
    </source>
</evidence>
<keyword evidence="2 5" id="KW-0547">Nucleotide-binding</keyword>
<dbReference type="InterPro" id="IPR001245">
    <property type="entry name" value="Ser-Thr/Tyr_kinase_cat_dom"/>
</dbReference>
<keyword evidence="9" id="KW-1185">Reference proteome</keyword>
<keyword evidence="4" id="KW-0675">Receptor</keyword>
<dbReference type="InterPro" id="IPR050167">
    <property type="entry name" value="Ser_Thr_protein_kinase"/>
</dbReference>
<dbReference type="Gene3D" id="2.60.120.260">
    <property type="entry name" value="Galactose-binding domain-like"/>
    <property type="match status" value="1"/>
</dbReference>
<name>A0ABR2KX39_9EUKA</name>
<reference evidence="8 9" key="1">
    <citation type="submission" date="2024-04" db="EMBL/GenBank/DDBJ databases">
        <title>Tritrichomonas musculus Genome.</title>
        <authorList>
            <person name="Alves-Ferreira E."/>
            <person name="Grigg M."/>
            <person name="Lorenzi H."/>
            <person name="Galac M."/>
        </authorList>
    </citation>
    <scope>NUCLEOTIDE SEQUENCE [LARGE SCALE GENOMIC DNA]</scope>
    <source>
        <strain evidence="8 9">EAF2021</strain>
    </source>
</reference>
<keyword evidence="3 5" id="KW-0067">ATP-binding</keyword>
<feature type="binding site" evidence="5">
    <location>
        <position position="44"/>
    </location>
    <ligand>
        <name>ATP</name>
        <dbReference type="ChEBI" id="CHEBI:30616"/>
    </ligand>
</feature>
<dbReference type="Pfam" id="PF00069">
    <property type="entry name" value="Pkinase"/>
    <property type="match status" value="1"/>
</dbReference>
<evidence type="ECO:0000256" key="4">
    <source>
        <dbReference type="ARBA" id="ARBA00023170"/>
    </source>
</evidence>
<dbReference type="PROSITE" id="PS00108">
    <property type="entry name" value="PROTEIN_KINASE_ST"/>
    <property type="match status" value="1"/>
</dbReference>
<evidence type="ECO:0000256" key="2">
    <source>
        <dbReference type="ARBA" id="ARBA00022741"/>
    </source>
</evidence>
<evidence type="ECO:0000313" key="9">
    <source>
        <dbReference type="Proteomes" id="UP001470230"/>
    </source>
</evidence>
<gene>
    <name evidence="8" type="ORF">M9Y10_023948</name>
</gene>
<comment type="caution">
    <text evidence="8">The sequence shown here is derived from an EMBL/GenBank/DDBJ whole genome shotgun (WGS) entry which is preliminary data.</text>
</comment>
<dbReference type="PROSITE" id="PS50011">
    <property type="entry name" value="PROTEIN_KINASE_DOM"/>
    <property type="match status" value="1"/>
</dbReference>
<dbReference type="PROSITE" id="PS00107">
    <property type="entry name" value="PROTEIN_KINASE_ATP"/>
    <property type="match status" value="1"/>
</dbReference>
<proteinExistence type="predicted"/>
<dbReference type="SMART" id="SM00220">
    <property type="entry name" value="S_TKc"/>
    <property type="match status" value="1"/>
</dbReference>
<evidence type="ECO:0000313" key="8">
    <source>
        <dbReference type="EMBL" id="KAK8895482.1"/>
    </source>
</evidence>
<dbReference type="SUPFAM" id="SSF56112">
    <property type="entry name" value="Protein kinase-like (PK-like)"/>
    <property type="match status" value="1"/>
</dbReference>
<evidence type="ECO:0000256" key="3">
    <source>
        <dbReference type="ARBA" id="ARBA00022840"/>
    </source>
</evidence>
<keyword evidence="1" id="KW-0723">Serine/threonine-protein kinase</keyword>
<keyword evidence="1" id="KW-0808">Transferase</keyword>
<protein>
    <recommendedName>
        <fullName evidence="7">Protein kinase domain-containing protein</fullName>
    </recommendedName>
</protein>
<evidence type="ECO:0000256" key="5">
    <source>
        <dbReference type="PROSITE-ProRule" id="PRU10141"/>
    </source>
</evidence>
<dbReference type="PRINTS" id="PR00109">
    <property type="entry name" value="TYRKINASE"/>
</dbReference>
<organism evidence="8 9">
    <name type="scientific">Tritrichomonas musculus</name>
    <dbReference type="NCBI Taxonomy" id="1915356"/>
    <lineage>
        <taxon>Eukaryota</taxon>
        <taxon>Metamonada</taxon>
        <taxon>Parabasalia</taxon>
        <taxon>Tritrichomonadida</taxon>
        <taxon>Tritrichomonadidae</taxon>
        <taxon>Tritrichomonas</taxon>
    </lineage>
</organism>
<feature type="domain" description="Protein kinase" evidence="7">
    <location>
        <begin position="15"/>
        <end position="291"/>
    </location>
</feature>
<sequence length="610" mass="71263">MRNSPQSFLIDANNYLVKNEIGEGGFGTVFLVQNKATQEEFAAKICHIKLNQNEELIKKLINREILIMMRHKHETIVKFYGYSLTDFEGKSNVILFLEYMKKGSLAQLLLNDEKGLLAFPFDNTNRQKILVGIARGMMYLHDHNIIHRDLKPENVLINDDLEPQIADFGFSKFESSSFSQTLNMQFGTTAYMAPESIENSTYNKKTDVFSFGILMYQIVTGLTPYPCLKNGTNEFRFKRQVLENNLRPEFKHPIKESIRKLIESCWSKDPELRPSFEEIFNKLAFDEDIYFLLEPKEENKYYLDGVDVDDLLLYVDKIYSIDSSDNPSFSEQQEEVIKKLSIENEDLKEKVSQLEKTINENNKLFLDKLLKLDQNVKILIQENSELKEKVALLEQKTEFIESTGYSSFIENEGQIKIIEDEVLQSDKFTNLTFEDPKNDGEIFNGIIQYLTQKVSGNIYDEGVIHITSNLMYNEDYKPKYLLDFDNSYYFCSKDKPGCRVNFDFKEKKIQLTSYSIRSCATRDMMIYPYLKSWIIEGTNDKTNWFVIHAVKDSELLYGRSKMANFKVECKFYYSVIRIRSTGESWYNRGNKQMFGISMMEFFGNVLVKKD</sequence>
<dbReference type="InterPro" id="IPR008979">
    <property type="entry name" value="Galactose-bd-like_sf"/>
</dbReference>
<evidence type="ECO:0000256" key="6">
    <source>
        <dbReference type="SAM" id="Coils"/>
    </source>
</evidence>
<evidence type="ECO:0000256" key="1">
    <source>
        <dbReference type="ARBA" id="ARBA00022527"/>
    </source>
</evidence>
<keyword evidence="1" id="KW-0418">Kinase</keyword>
<dbReference type="Proteomes" id="UP001470230">
    <property type="component" value="Unassembled WGS sequence"/>
</dbReference>
<dbReference type="PANTHER" id="PTHR23257">
    <property type="entry name" value="SERINE-THREONINE PROTEIN KINASE"/>
    <property type="match status" value="1"/>
</dbReference>
<dbReference type="InterPro" id="IPR000719">
    <property type="entry name" value="Prot_kinase_dom"/>
</dbReference>
<dbReference type="SUPFAM" id="SSF49785">
    <property type="entry name" value="Galactose-binding domain-like"/>
    <property type="match status" value="1"/>
</dbReference>
<dbReference type="InterPro" id="IPR017441">
    <property type="entry name" value="Protein_kinase_ATP_BS"/>
</dbReference>
<dbReference type="InterPro" id="IPR011009">
    <property type="entry name" value="Kinase-like_dom_sf"/>
</dbReference>
<keyword evidence="6" id="KW-0175">Coiled coil</keyword>